<accession>A0ABD7U9L2</accession>
<feature type="transmembrane region" description="Helical" evidence="1">
    <location>
        <begin position="269"/>
        <end position="288"/>
    </location>
</feature>
<dbReference type="Pfam" id="PF14897">
    <property type="entry name" value="EpsG"/>
    <property type="match status" value="1"/>
</dbReference>
<evidence type="ECO:0000256" key="1">
    <source>
        <dbReference type="SAM" id="Phobius"/>
    </source>
</evidence>
<dbReference type="RefSeq" id="WP_055229321.1">
    <property type="nucleotide sequence ID" value="NZ_BQNN01000001.1"/>
</dbReference>
<keyword evidence="1" id="KW-0472">Membrane</keyword>
<feature type="transmembrane region" description="Helical" evidence="1">
    <location>
        <begin position="142"/>
        <end position="166"/>
    </location>
</feature>
<feature type="transmembrane region" description="Helical" evidence="1">
    <location>
        <begin position="173"/>
        <end position="195"/>
    </location>
</feature>
<gene>
    <name evidence="2" type="ORF">KQP68_00970</name>
</gene>
<evidence type="ECO:0000313" key="2">
    <source>
        <dbReference type="EMBL" id="UYU69074.1"/>
    </source>
</evidence>
<evidence type="ECO:0000313" key="3">
    <source>
        <dbReference type="Proteomes" id="UP001156218"/>
    </source>
</evidence>
<keyword evidence="1" id="KW-0812">Transmembrane</keyword>
<protein>
    <submittedName>
        <fullName evidence="2">EpsG family protein</fullName>
    </submittedName>
</protein>
<organism evidence="2 3">
    <name type="scientific">Bacteroides thetaiotaomicron</name>
    <dbReference type="NCBI Taxonomy" id="818"/>
    <lineage>
        <taxon>Bacteria</taxon>
        <taxon>Pseudomonadati</taxon>
        <taxon>Bacteroidota</taxon>
        <taxon>Bacteroidia</taxon>
        <taxon>Bacteroidales</taxon>
        <taxon>Bacteroidaceae</taxon>
        <taxon>Bacteroides</taxon>
    </lineage>
</organism>
<dbReference type="EMBL" id="CP083680">
    <property type="protein sequence ID" value="UYU69074.1"/>
    <property type="molecule type" value="Genomic_DNA"/>
</dbReference>
<sequence length="337" mass="39849">MFKIDKKLEYSLLFISFLALFLFSGLRYDVGMDYSSYEQLYKDSLFQLNPEIKELGWAYLFYWCRNIGISFSIIILLISFFTIYCVFVFIRRYSPYPFLSILIFFCFAQYYTYTFNVIRQCLAIYIFFTLLECICQRKMAKYFISIALTVVFVHSSAIILFPLYFLLHRYYSLYVKIVLIVIALFCAKYLIVFMASSESYKIYLAFEQFAEEITITSYLLILITSFFIVLELFIKNRIAEKNVLFNISFLSLLCFTIACFFAGTPLVIVVLRLAFYFTPVLIVLLPLIVQDLFRYRSQCIMIFFITVVYTCLFCYTISTGGEKNKLIPYKTILSKQK</sequence>
<feature type="transmembrane region" description="Helical" evidence="1">
    <location>
        <begin position="102"/>
        <end position="130"/>
    </location>
</feature>
<dbReference type="Proteomes" id="UP001156218">
    <property type="component" value="Chromosome"/>
</dbReference>
<feature type="transmembrane region" description="Helical" evidence="1">
    <location>
        <begin position="243"/>
        <end position="263"/>
    </location>
</feature>
<keyword evidence="1" id="KW-1133">Transmembrane helix</keyword>
<dbReference type="InterPro" id="IPR049458">
    <property type="entry name" value="EpsG-like"/>
</dbReference>
<dbReference type="AlphaFoldDB" id="A0ABD7U9L2"/>
<feature type="transmembrane region" description="Helical" evidence="1">
    <location>
        <begin position="67"/>
        <end position="90"/>
    </location>
</feature>
<reference evidence="2 3" key="1">
    <citation type="submission" date="2021-06" db="EMBL/GenBank/DDBJ databases">
        <title>Interrogation of the integrated mobile genetic elements in gut-associated Bacteroides with a consensus prediction approach.</title>
        <authorList>
            <person name="Campbell D.E."/>
            <person name="Leigh J.R."/>
            <person name="Kim T."/>
            <person name="England W."/>
            <person name="Whitaker R.J."/>
            <person name="Degnan P.H."/>
        </authorList>
    </citation>
    <scope>NUCLEOTIDE SEQUENCE [LARGE SCALE GENOMIC DNA]</scope>
    <source>
        <strain evidence="2 3">WAL8669</strain>
    </source>
</reference>
<feature type="transmembrane region" description="Helical" evidence="1">
    <location>
        <begin position="215"/>
        <end position="234"/>
    </location>
</feature>
<name>A0ABD7U9L2_BACT4</name>
<proteinExistence type="predicted"/>
<feature type="transmembrane region" description="Helical" evidence="1">
    <location>
        <begin position="300"/>
        <end position="318"/>
    </location>
</feature>